<evidence type="ECO:0000313" key="1">
    <source>
        <dbReference type="EMBL" id="KAK9747437.1"/>
    </source>
</evidence>
<name>A0AAW1MTA0_POPJA</name>
<proteinExistence type="predicted"/>
<dbReference type="Proteomes" id="UP001458880">
    <property type="component" value="Unassembled WGS sequence"/>
</dbReference>
<evidence type="ECO:0000313" key="2">
    <source>
        <dbReference type="Proteomes" id="UP001458880"/>
    </source>
</evidence>
<dbReference type="AlphaFoldDB" id="A0AAW1MTA0"/>
<gene>
    <name evidence="1" type="ORF">QE152_g5358</name>
</gene>
<protein>
    <submittedName>
        <fullName evidence="1">Uncharacterized protein</fullName>
    </submittedName>
</protein>
<keyword evidence="2" id="KW-1185">Reference proteome</keyword>
<comment type="caution">
    <text evidence="1">The sequence shown here is derived from an EMBL/GenBank/DDBJ whole genome shotgun (WGS) entry which is preliminary data.</text>
</comment>
<accession>A0AAW1MTA0</accession>
<organism evidence="1 2">
    <name type="scientific">Popillia japonica</name>
    <name type="common">Japanese beetle</name>
    <dbReference type="NCBI Taxonomy" id="7064"/>
    <lineage>
        <taxon>Eukaryota</taxon>
        <taxon>Metazoa</taxon>
        <taxon>Ecdysozoa</taxon>
        <taxon>Arthropoda</taxon>
        <taxon>Hexapoda</taxon>
        <taxon>Insecta</taxon>
        <taxon>Pterygota</taxon>
        <taxon>Neoptera</taxon>
        <taxon>Endopterygota</taxon>
        <taxon>Coleoptera</taxon>
        <taxon>Polyphaga</taxon>
        <taxon>Scarabaeiformia</taxon>
        <taxon>Scarabaeidae</taxon>
        <taxon>Rutelinae</taxon>
        <taxon>Popillia</taxon>
    </lineage>
</organism>
<reference evidence="1 2" key="1">
    <citation type="journal article" date="2024" name="BMC Genomics">
        <title>De novo assembly and annotation of Popillia japonica's genome with initial clues to its potential as an invasive pest.</title>
        <authorList>
            <person name="Cucini C."/>
            <person name="Boschi S."/>
            <person name="Funari R."/>
            <person name="Cardaioli E."/>
            <person name="Iannotti N."/>
            <person name="Marturano G."/>
            <person name="Paoli F."/>
            <person name="Bruttini M."/>
            <person name="Carapelli A."/>
            <person name="Frati F."/>
            <person name="Nardi F."/>
        </authorList>
    </citation>
    <scope>NUCLEOTIDE SEQUENCE [LARGE SCALE GENOMIC DNA]</scope>
    <source>
        <strain evidence="1">DMR45628</strain>
    </source>
</reference>
<sequence length="93" mass="10411">MEKRTSSSPVFNNNREICSEKIPTLIQPDYEQTQNKYHSTSRRNIEKDVEVCCGKDIPGVGGVLPLETSLPAAPMLELELVLLEYSLDLGWAC</sequence>
<dbReference type="EMBL" id="JASPKY010000031">
    <property type="protein sequence ID" value="KAK9747437.1"/>
    <property type="molecule type" value="Genomic_DNA"/>
</dbReference>